<organism evidence="2 3">
    <name type="scientific">Methylocystis parvus</name>
    <dbReference type="NCBI Taxonomy" id="134"/>
    <lineage>
        <taxon>Bacteria</taxon>
        <taxon>Pseudomonadati</taxon>
        <taxon>Pseudomonadota</taxon>
        <taxon>Alphaproteobacteria</taxon>
        <taxon>Hyphomicrobiales</taxon>
        <taxon>Methylocystaceae</taxon>
        <taxon>Methylocystis</taxon>
    </lineage>
</organism>
<keyword evidence="3" id="KW-1185">Reference proteome</keyword>
<reference evidence="2 3" key="1">
    <citation type="submission" date="2019-09" db="EMBL/GenBank/DDBJ databases">
        <title>Isolation and complete genome sequencing of Methylocystis species.</title>
        <authorList>
            <person name="Rumah B.L."/>
            <person name="Stead C.E."/>
            <person name="Stevens B.C."/>
            <person name="Minton N.P."/>
            <person name="Grosse-Honebrink A."/>
            <person name="Zhang Y."/>
        </authorList>
    </citation>
    <scope>NUCLEOTIDE SEQUENCE [LARGE SCALE GENOMIC DNA]</scope>
    <source>
        <strain evidence="2 3">BRCS2</strain>
    </source>
</reference>
<feature type="region of interest" description="Disordered" evidence="1">
    <location>
        <begin position="36"/>
        <end position="55"/>
    </location>
</feature>
<dbReference type="Proteomes" id="UP000422569">
    <property type="component" value="Chromosome"/>
</dbReference>
<feature type="region of interest" description="Disordered" evidence="1">
    <location>
        <begin position="1"/>
        <end position="22"/>
    </location>
</feature>
<dbReference type="KEGG" id="mpar:F7D14_07160"/>
<dbReference type="AlphaFoldDB" id="A0A6B8M7G8"/>
<gene>
    <name evidence="2" type="ORF">F7D14_07160</name>
</gene>
<dbReference type="InterPro" id="IPR021795">
    <property type="entry name" value="DUF3363"/>
</dbReference>
<proteinExistence type="predicted"/>
<dbReference type="EMBL" id="CP044331">
    <property type="protein sequence ID" value="QGM97273.1"/>
    <property type="molecule type" value="Genomic_DNA"/>
</dbReference>
<accession>A0A6B8M7G8</accession>
<evidence type="ECO:0000256" key="1">
    <source>
        <dbReference type="SAM" id="MobiDB-lite"/>
    </source>
</evidence>
<dbReference type="RefSeq" id="WP_016919721.1">
    <property type="nucleotide sequence ID" value="NZ_CP044331.1"/>
</dbReference>
<evidence type="ECO:0000313" key="3">
    <source>
        <dbReference type="Proteomes" id="UP000422569"/>
    </source>
</evidence>
<name>A0A6B8M7G8_9HYPH</name>
<feature type="compositionally biased region" description="Basic residues" evidence="1">
    <location>
        <begin position="10"/>
        <end position="21"/>
    </location>
</feature>
<protein>
    <submittedName>
        <fullName evidence="2">DUF3363 domain-containing protein</fullName>
    </submittedName>
</protein>
<sequence length="579" mass="63304">MSRDDDIRVRPGRIRSTKPGRAKSFVSRVLAATQKAGGLHRSGARGKERSGFGRGRAASLSALRGLTSRSRGVVIKARVVRHGPKSAPLTAHLSYLQRDGVTRDSAPGRMFDAAGNEVDPRGFAGRCQSDRHHFRFIVSPDDAGELSDLRAFTRDLMGEMARDLGTTLDWAAIDHWNTEHPHIHVLVRGQADDGGDLVISRDYISRGLRARAERLVTLELGARSEQEIRRALERQVDADRWTPLDQALVREAGKQDGLIDLRPNAGQEHDVERSSLIARARKLEKLGLAAPLGPGQWIIGEDAESVLRALGECGDIIKRIHRGLRERGVERATADFVWDSDARSEPIIGRLISRGLDDELKGSAFAIIDGVDGRAHHVRLRDLDATSDAAPGAIVEVRRLPPRDCGTPHLVLAVRSDLSIDEQINATGATWLDRRLVAREPMPISESGFGRDVRDAMKGRADHLVAEGLASREGQRLVFARDLLDTLRSREMNEASVRLTAQSGLPRHAAAEGETVAGVYRQRVSLASGRFAMIDDGLGFSLVPWSPSLERELGRQVSGAMTPGGGVDWSFGRKKGIGF</sequence>
<dbReference type="Pfam" id="PF11843">
    <property type="entry name" value="DUF3363"/>
    <property type="match status" value="2"/>
</dbReference>
<evidence type="ECO:0000313" key="2">
    <source>
        <dbReference type="EMBL" id="QGM97273.1"/>
    </source>
</evidence>